<evidence type="ECO:0000313" key="1">
    <source>
        <dbReference type="EMBL" id="SMF74277.1"/>
    </source>
</evidence>
<dbReference type="STRING" id="941907.SAMN06295910_2224"/>
<dbReference type="Gene3D" id="3.30.310.50">
    <property type="entry name" value="Alpha-D-phosphohexomutase, C-terminal domain"/>
    <property type="match status" value="1"/>
</dbReference>
<organism evidence="1 2">
    <name type="scientific">Allosphingosinicella indica</name>
    <dbReference type="NCBI Taxonomy" id="941907"/>
    <lineage>
        <taxon>Bacteria</taxon>
        <taxon>Pseudomonadati</taxon>
        <taxon>Pseudomonadota</taxon>
        <taxon>Alphaproteobacteria</taxon>
        <taxon>Sphingomonadales</taxon>
        <taxon>Sphingomonadaceae</taxon>
        <taxon>Allosphingosinicella</taxon>
    </lineage>
</organism>
<dbReference type="Pfam" id="PF09981">
    <property type="entry name" value="DUF2218"/>
    <property type="match status" value="1"/>
</dbReference>
<gene>
    <name evidence="1" type="ORF">SAMN06295910_2224</name>
</gene>
<protein>
    <recommendedName>
        <fullName evidence="3">DUF2218 domain-containing protein</fullName>
    </recommendedName>
</protein>
<name>A0A1X7GTK0_9SPHN</name>
<dbReference type="AlphaFoldDB" id="A0A1X7GTK0"/>
<sequence>MPVEFDKREGRVSFPSGAVAFMTAEPDALQVRIETPDGVELTQMQDVVARHLDRFAFREVPLAFDWRPA</sequence>
<keyword evidence="2" id="KW-1185">Reference proteome</keyword>
<dbReference type="OrthoDB" id="9806511at2"/>
<dbReference type="Proteomes" id="UP000192934">
    <property type="component" value="Chromosome I"/>
</dbReference>
<evidence type="ECO:0000313" key="2">
    <source>
        <dbReference type="Proteomes" id="UP000192934"/>
    </source>
</evidence>
<accession>A0A1X7GTK0</accession>
<dbReference type="EMBL" id="LT840185">
    <property type="protein sequence ID" value="SMF74277.1"/>
    <property type="molecule type" value="Genomic_DNA"/>
</dbReference>
<dbReference type="RefSeq" id="WP_157123804.1">
    <property type="nucleotide sequence ID" value="NZ_LT840185.1"/>
</dbReference>
<dbReference type="InterPro" id="IPR014543">
    <property type="entry name" value="UCP028291"/>
</dbReference>
<evidence type="ECO:0008006" key="3">
    <source>
        <dbReference type="Google" id="ProtNLM"/>
    </source>
</evidence>
<proteinExistence type="predicted"/>
<reference evidence="2" key="1">
    <citation type="submission" date="2017-04" db="EMBL/GenBank/DDBJ databases">
        <authorList>
            <person name="Varghese N."/>
            <person name="Submissions S."/>
        </authorList>
    </citation>
    <scope>NUCLEOTIDE SEQUENCE [LARGE SCALE GENOMIC DNA]</scope>
    <source>
        <strain evidence="2">Dd16</strain>
    </source>
</reference>